<dbReference type="AlphaFoldDB" id="A0A4R6TL26"/>
<dbReference type="GO" id="GO:0016810">
    <property type="term" value="F:hydrolase activity, acting on carbon-nitrogen (but not peptide) bonds"/>
    <property type="evidence" value="ECO:0007669"/>
    <property type="project" value="InterPro"/>
</dbReference>
<keyword evidence="1" id="KW-0812">Transmembrane</keyword>
<keyword evidence="1" id="KW-0472">Membrane</keyword>
<evidence type="ECO:0000259" key="2">
    <source>
        <dbReference type="PROSITE" id="PS51677"/>
    </source>
</evidence>
<feature type="transmembrane region" description="Helical" evidence="1">
    <location>
        <begin position="6"/>
        <end position="28"/>
    </location>
</feature>
<gene>
    <name evidence="3" type="ORF">DFQ07_1242</name>
</gene>
<dbReference type="Gene3D" id="3.20.20.370">
    <property type="entry name" value="Glycoside hydrolase/deacetylase"/>
    <property type="match status" value="1"/>
</dbReference>
<dbReference type="InterPro" id="IPR002509">
    <property type="entry name" value="NODB_dom"/>
</dbReference>
<dbReference type="InterPro" id="IPR050248">
    <property type="entry name" value="Polysacc_deacetylase_ArnD"/>
</dbReference>
<organism evidence="3 4">
    <name type="scientific">Tenacibaculum caenipelagi</name>
    <dbReference type="NCBI Taxonomy" id="1325435"/>
    <lineage>
        <taxon>Bacteria</taxon>
        <taxon>Pseudomonadati</taxon>
        <taxon>Bacteroidota</taxon>
        <taxon>Flavobacteriia</taxon>
        <taxon>Flavobacteriales</taxon>
        <taxon>Flavobacteriaceae</taxon>
        <taxon>Tenacibaculum</taxon>
    </lineage>
</organism>
<dbReference type="SUPFAM" id="SSF88713">
    <property type="entry name" value="Glycoside hydrolase/deacetylase"/>
    <property type="match status" value="1"/>
</dbReference>
<evidence type="ECO:0000313" key="4">
    <source>
        <dbReference type="Proteomes" id="UP000295390"/>
    </source>
</evidence>
<dbReference type="Pfam" id="PF01522">
    <property type="entry name" value="Polysacc_deac_1"/>
    <property type="match status" value="1"/>
</dbReference>
<evidence type="ECO:0000313" key="3">
    <source>
        <dbReference type="EMBL" id="TDQ28861.1"/>
    </source>
</evidence>
<name>A0A4R6TL26_9FLAO</name>
<protein>
    <submittedName>
        <fullName evidence="3">Peptidoglycan/xylan/chitin deacetylase (PgdA/CDA1 family)</fullName>
    </submittedName>
</protein>
<dbReference type="PROSITE" id="PS51677">
    <property type="entry name" value="NODB"/>
    <property type="match status" value="1"/>
</dbReference>
<dbReference type="InterPro" id="IPR011330">
    <property type="entry name" value="Glyco_hydro/deAcase_b/a-brl"/>
</dbReference>
<keyword evidence="1" id="KW-1133">Transmembrane helix</keyword>
<dbReference type="EMBL" id="SNYH01000002">
    <property type="protein sequence ID" value="TDQ28861.1"/>
    <property type="molecule type" value="Genomic_DNA"/>
</dbReference>
<reference evidence="3 4" key="1">
    <citation type="submission" date="2019-03" db="EMBL/GenBank/DDBJ databases">
        <title>Genomic Encyclopedia of Type Strains, Phase III (KMG-III): the genomes of soil and plant-associated and newly described type strains.</title>
        <authorList>
            <person name="Whitman W."/>
        </authorList>
    </citation>
    <scope>NUCLEOTIDE SEQUENCE [LARGE SCALE GENOMIC DNA]</scope>
    <source>
        <strain evidence="3 4">CECT 8283</strain>
    </source>
</reference>
<dbReference type="GO" id="GO:0005975">
    <property type="term" value="P:carbohydrate metabolic process"/>
    <property type="evidence" value="ECO:0007669"/>
    <property type="project" value="InterPro"/>
</dbReference>
<comment type="caution">
    <text evidence="3">The sequence shown here is derived from an EMBL/GenBank/DDBJ whole genome shotgun (WGS) entry which is preliminary data.</text>
</comment>
<evidence type="ECO:0000256" key="1">
    <source>
        <dbReference type="SAM" id="Phobius"/>
    </source>
</evidence>
<dbReference type="CDD" id="cd10917">
    <property type="entry name" value="CE4_NodB_like_6s_7s"/>
    <property type="match status" value="1"/>
</dbReference>
<dbReference type="PANTHER" id="PTHR10587">
    <property type="entry name" value="GLYCOSYL TRANSFERASE-RELATED"/>
    <property type="match status" value="1"/>
</dbReference>
<accession>A0A4R6TL26</accession>
<dbReference type="Proteomes" id="UP000295390">
    <property type="component" value="Unassembled WGS sequence"/>
</dbReference>
<feature type="domain" description="NodB homology" evidence="2">
    <location>
        <begin position="53"/>
        <end position="231"/>
    </location>
</feature>
<proteinExistence type="predicted"/>
<keyword evidence="4" id="KW-1185">Reference proteome</keyword>
<sequence length="243" mass="28175">MLMLLFYFFVAQFSLYWFLVLGIIWLFFTSIGSFNILLNYHIDAINYEETEEKVIALTFDDGPNPNYTEKILDLLRQYNAEATFFCIGKNCEQHPDILKRIDSENHIIANHTYTHPSSFGFLNSNQVEKEISKTTNVIEDIIGKKPKFFRPPFGVTNPSIKKAVENLKITTFGWNIRSLDTVLKEEKKVLKRIIPNIKPGAIILLHDVQENSIPVLEQLLRILKEQKYKAVSLETLTNIKAYE</sequence>